<evidence type="ECO:0000256" key="1">
    <source>
        <dbReference type="SAM" id="MobiDB-lite"/>
    </source>
</evidence>
<protein>
    <submittedName>
        <fullName evidence="3">Uncharacterized protein</fullName>
    </submittedName>
</protein>
<feature type="compositionally biased region" description="Low complexity" evidence="1">
    <location>
        <begin position="439"/>
        <end position="462"/>
    </location>
</feature>
<evidence type="ECO:0000256" key="2">
    <source>
        <dbReference type="SAM" id="Phobius"/>
    </source>
</evidence>
<evidence type="ECO:0000313" key="4">
    <source>
        <dbReference type="Proteomes" id="UP000023152"/>
    </source>
</evidence>
<keyword evidence="2" id="KW-0472">Membrane</keyword>
<gene>
    <name evidence="3" type="ORF">RFI_21228</name>
</gene>
<sequence length="538" mass="62068">MDGSIINAKNVSLVTMLAASVAMVYQCVFYCLETTAKGGSNKKKKKKKKKRRSANEGRRSEEFYELQQKRAEILEQYEKASNGRIPKGMTELLSHLKERDPSKEPVAIRLLCSQLVQDYMTMNKNVNGQDPDVELMKLSKSWLDFTSSDVTVVIEQINQRYALALKRLVAYVKEFMDLYKWMHGIEDERKEDKKIKENWTVRCFQCCCILGKWKQVLEYGQCIEKIEVDIPHNAPLRQQSLISLHPFHVSFFFLISSFFFFFFKKENVNLFDYIASKLPNQSANFAQVYYNIDRYTQLFDPRLTPPLRFAEWKILDCVISLKWGFSTDERTNKQLQQQIQSSSPKHVTAASNSIAVFGCLVQWHCAWMHAALGVPHSPQSLVLCGPWNDTEMELTSSSVGPHSDDDVDEKNQDKVFEFFRRDLRLHLDRSDPSATGALNINANHNNDNNNNNNNNNNTNGNDNDNDTFDEMADPSSQNSSLQGGWIWRGTLEHDEGILKLTHKRASSFAFRKEFNWKEKSSHFTCQTWDIQLVIASPD</sequence>
<feature type="transmembrane region" description="Helical" evidence="2">
    <location>
        <begin position="241"/>
        <end position="263"/>
    </location>
</feature>
<proteinExistence type="predicted"/>
<feature type="region of interest" description="Disordered" evidence="1">
    <location>
        <begin position="436"/>
        <end position="481"/>
    </location>
</feature>
<feature type="compositionally biased region" description="Acidic residues" evidence="1">
    <location>
        <begin position="463"/>
        <end position="472"/>
    </location>
</feature>
<dbReference type="Proteomes" id="UP000023152">
    <property type="component" value="Unassembled WGS sequence"/>
</dbReference>
<keyword evidence="2" id="KW-0812">Transmembrane</keyword>
<dbReference type="AlphaFoldDB" id="X6MQJ2"/>
<feature type="compositionally biased region" description="Basic residues" evidence="1">
    <location>
        <begin position="40"/>
        <end position="52"/>
    </location>
</feature>
<name>X6MQJ2_RETFI</name>
<keyword evidence="2" id="KW-1133">Transmembrane helix</keyword>
<dbReference type="EMBL" id="ASPP01018543">
    <property type="protein sequence ID" value="ETO16129.1"/>
    <property type="molecule type" value="Genomic_DNA"/>
</dbReference>
<reference evidence="3 4" key="1">
    <citation type="journal article" date="2013" name="Curr. Biol.">
        <title>The Genome of the Foraminiferan Reticulomyxa filosa.</title>
        <authorList>
            <person name="Glockner G."/>
            <person name="Hulsmann N."/>
            <person name="Schleicher M."/>
            <person name="Noegel A.A."/>
            <person name="Eichinger L."/>
            <person name="Gallinger C."/>
            <person name="Pawlowski J."/>
            <person name="Sierra R."/>
            <person name="Euteneuer U."/>
            <person name="Pillet L."/>
            <person name="Moustafa A."/>
            <person name="Platzer M."/>
            <person name="Groth M."/>
            <person name="Szafranski K."/>
            <person name="Schliwa M."/>
        </authorList>
    </citation>
    <scope>NUCLEOTIDE SEQUENCE [LARGE SCALE GENOMIC DNA]</scope>
</reference>
<keyword evidence="4" id="KW-1185">Reference proteome</keyword>
<evidence type="ECO:0000313" key="3">
    <source>
        <dbReference type="EMBL" id="ETO16129.1"/>
    </source>
</evidence>
<feature type="region of interest" description="Disordered" evidence="1">
    <location>
        <begin position="38"/>
        <end position="61"/>
    </location>
</feature>
<feature type="transmembrane region" description="Helical" evidence="2">
    <location>
        <begin position="12"/>
        <end position="32"/>
    </location>
</feature>
<accession>X6MQJ2</accession>
<comment type="caution">
    <text evidence="3">The sequence shown here is derived from an EMBL/GenBank/DDBJ whole genome shotgun (WGS) entry which is preliminary data.</text>
</comment>
<organism evidence="3 4">
    <name type="scientific">Reticulomyxa filosa</name>
    <dbReference type="NCBI Taxonomy" id="46433"/>
    <lineage>
        <taxon>Eukaryota</taxon>
        <taxon>Sar</taxon>
        <taxon>Rhizaria</taxon>
        <taxon>Retaria</taxon>
        <taxon>Foraminifera</taxon>
        <taxon>Monothalamids</taxon>
        <taxon>Reticulomyxidae</taxon>
        <taxon>Reticulomyxa</taxon>
    </lineage>
</organism>